<dbReference type="InterPro" id="IPR035992">
    <property type="entry name" value="Ricin_B-like_lectins"/>
</dbReference>
<sequence length="1299" mass="142008">MHALPLVSYLKLVNGLSHFGPERKGRIMKHSKSMRSILLSSALLFSSLTLLAGYPGVGRVAAADQAVSESAKEDPAIFESATNFDSNLSGWHLKGKGKLEETELGLLLSSEPRENVMAISETKADNFIYEADVMVKDSEADATLIFRSNEDGWSSYMLQIVPNAGLIRLRDANGAGKLKEERQVTLAEGEIYHLKVKAEGTHIKVYWGDRYQPIMDVHDGAYSSGFLGLNVWDGSALFQNVKVSELKGNLGAAVYSRGAWQPDLLGERGTGTGAVQTRALRIYREQQQDLVLEGNLSFGTEQAEGALLFRANESGTEGYEVALQKDGSEVRAQLRKADGTVIKTSGRTYLSQPSSRHHLEIRAVGSGIQVYVDGYAEAAIEASDNSYAGGHAGFSASAGTSYFQDVYLTAASDYYSEKYRPAYHYSPARGSASDPNGLVFYEGEYHLFHQDGGTWAHAVSSDLVHWKPLPIALPWNDHGHVWSGSAVADLNNDSGLFTNSGGKGLVAYYTSFNPDGPNGNQRIGLAYSTDNGRTWEYSKEHPIVIENPGKQGEDPGGWDFRDPKVVRDEERNCWVMVVSGGDHIRFFTSSNLIDWTLTDNFGYGDYVRGGVWECPDLFQLKVDGKGETKWVLMISTGANPNTQGSAAEYFLGELTPEGKFINDNPAGKVLTTDYGKEFYASMSFSNLPDHRRVMLAWMTNWDYPFAFPTQGWKGELTVPREVTLKRSDEGIVLAQAPVEELKSLRSELYSVANKVVNPNGTNLLKGLSSGAYEIEAEIEVPGSSKATEFGFHVREGAGKKTVVGYKVAEEKIYVDRSASGVTDFSGLFSTLHEAPMQPRNGTVKLHIFVDESSVEVFGNDGSVVFSEVIFPDHAGREMSFYVNGGKVNVASMKVHALDNIWNEAADSSAKIMMDTGDREMGRGDELTLYASVANGKGNGAEPLKWKTSDSSVVKILSSDKTKTVIQAADKGEAVITASSPNGKTSANVLVKVFDGKFHTNLTGWSPDVSSSKWVSAEQGIRGGYESDAAYMARETAGDFIYEADMTLAETGGAGSILFRASPDGRNGYYFNIDPNMKAFRLFYKADGGVAERQVLAKVPTFVQPGKTYRVKIEAEGPKIRVTVDGEEIMDLTDGTFAEGHFGIHVFGGQAYFQNVNASRMQAAKLQKASFVNVGTGKSLYASKSQNGEPVTVMDAGVGETDHRTWILMPTGDEQGSYSIRTPGGKALDLDSGQNKIQLYNYLGFNNQRWLINKNADGTVNITSVHHHKALEVSEDGARLLLNDPEPDFDRQKWRMEEIK</sequence>
<feature type="domain" description="Glycosyl hydrolase family 32 N-terminal" evidence="4">
    <location>
        <begin position="424"/>
        <end position="735"/>
    </location>
</feature>
<evidence type="ECO:0000259" key="5">
    <source>
        <dbReference type="Pfam" id="PF06439"/>
    </source>
</evidence>
<reference evidence="8 9" key="1">
    <citation type="submission" date="2018-07" db="EMBL/GenBank/DDBJ databases">
        <title>Genomic Encyclopedia of Type Strains, Phase III (KMG-III): the genomes of soil and plant-associated and newly described type strains.</title>
        <authorList>
            <person name="Whitman W."/>
        </authorList>
    </citation>
    <scope>NUCLEOTIDE SEQUENCE [LARGE SCALE GENOMIC DNA]</scope>
    <source>
        <strain evidence="8 9">CECT 8333</strain>
    </source>
</reference>
<keyword evidence="9" id="KW-1185">Reference proteome</keyword>
<evidence type="ECO:0000256" key="1">
    <source>
        <dbReference type="ARBA" id="ARBA00009902"/>
    </source>
</evidence>
<dbReference type="Gene3D" id="2.60.40.1080">
    <property type="match status" value="1"/>
</dbReference>
<comment type="similarity">
    <text evidence="1">Belongs to the glycosyl hydrolase 32 family.</text>
</comment>
<dbReference type="InterPro" id="IPR013189">
    <property type="entry name" value="Glyco_hydro_32_C"/>
</dbReference>
<organism evidence="8 9">
    <name type="scientific">Fontibacillus phaseoli</name>
    <dbReference type="NCBI Taxonomy" id="1416533"/>
    <lineage>
        <taxon>Bacteria</taxon>
        <taxon>Bacillati</taxon>
        <taxon>Bacillota</taxon>
        <taxon>Bacilli</taxon>
        <taxon>Bacillales</taxon>
        <taxon>Paenibacillaceae</taxon>
        <taxon>Fontibacillus</taxon>
    </lineage>
</organism>
<proteinExistence type="inferred from homology"/>
<dbReference type="SMART" id="SM00640">
    <property type="entry name" value="Glyco_32"/>
    <property type="match status" value="1"/>
</dbReference>
<evidence type="ECO:0000313" key="8">
    <source>
        <dbReference type="EMBL" id="RCX13564.1"/>
    </source>
</evidence>
<protein>
    <submittedName>
        <fullName evidence="8">Levanbiose-producing levanase</fullName>
    </submittedName>
</protein>
<dbReference type="InterPro" id="IPR013148">
    <property type="entry name" value="Glyco_hydro_32_N"/>
</dbReference>
<dbReference type="Pfam" id="PF06439">
    <property type="entry name" value="3keto-disac_hyd"/>
    <property type="match status" value="2"/>
</dbReference>
<dbReference type="InterPro" id="IPR010496">
    <property type="entry name" value="AL/BT2_dom"/>
</dbReference>
<dbReference type="GO" id="GO:0005737">
    <property type="term" value="C:cytoplasm"/>
    <property type="evidence" value="ECO:0007669"/>
    <property type="project" value="TreeGrafter"/>
</dbReference>
<evidence type="ECO:0000259" key="7">
    <source>
        <dbReference type="Pfam" id="PF14200"/>
    </source>
</evidence>
<evidence type="ECO:0000259" key="4">
    <source>
        <dbReference type="Pfam" id="PF00251"/>
    </source>
</evidence>
<dbReference type="InterPro" id="IPR023296">
    <property type="entry name" value="Glyco_hydro_beta-prop_sf"/>
</dbReference>
<evidence type="ECO:0000256" key="3">
    <source>
        <dbReference type="ARBA" id="ARBA00023295"/>
    </source>
</evidence>
<dbReference type="Pfam" id="PF08244">
    <property type="entry name" value="Glyco_hydro_32C"/>
    <property type="match status" value="1"/>
</dbReference>
<dbReference type="SUPFAM" id="SSF75005">
    <property type="entry name" value="Arabinanase/levansucrase/invertase"/>
    <property type="match status" value="1"/>
</dbReference>
<evidence type="ECO:0000259" key="6">
    <source>
        <dbReference type="Pfam" id="PF08244"/>
    </source>
</evidence>
<feature type="domain" description="Glycosyl hydrolase family 32 C-terminal" evidence="6">
    <location>
        <begin position="740"/>
        <end position="895"/>
    </location>
</feature>
<dbReference type="PROSITE" id="PS50231">
    <property type="entry name" value="RICIN_B_LECTIN"/>
    <property type="match status" value="1"/>
</dbReference>
<keyword evidence="3" id="KW-0326">Glycosidase</keyword>
<evidence type="ECO:0000313" key="9">
    <source>
        <dbReference type="Proteomes" id="UP000253090"/>
    </source>
</evidence>
<feature type="domain" description="3-keto-alpha-glucoside-1,2-lyase/3-keto-2-hydroxy-glucal hydratase" evidence="5">
    <location>
        <begin position="84"/>
        <end position="243"/>
    </location>
</feature>
<accession>A0A369B1G5</accession>
<dbReference type="InterPro" id="IPR013320">
    <property type="entry name" value="ConA-like_dom_sf"/>
</dbReference>
<dbReference type="Pfam" id="PF00251">
    <property type="entry name" value="Glyco_hydro_32N"/>
    <property type="match status" value="1"/>
</dbReference>
<dbReference type="PANTHER" id="PTHR42800:SF1">
    <property type="entry name" value="EXOINULINASE INUD (AFU_ORTHOLOGUE AFUA_5G00480)"/>
    <property type="match status" value="1"/>
</dbReference>
<dbReference type="InterPro" id="IPR001362">
    <property type="entry name" value="Glyco_hydro_32"/>
</dbReference>
<dbReference type="Pfam" id="PF14200">
    <property type="entry name" value="RicinB_lectin_2"/>
    <property type="match status" value="1"/>
</dbReference>
<dbReference type="Gene3D" id="2.80.10.50">
    <property type="match status" value="1"/>
</dbReference>
<dbReference type="PANTHER" id="PTHR42800">
    <property type="entry name" value="EXOINULINASE INUD (AFU_ORTHOLOGUE AFUA_5G00480)"/>
    <property type="match status" value="1"/>
</dbReference>
<dbReference type="GO" id="GO:0004575">
    <property type="term" value="F:sucrose alpha-glucosidase activity"/>
    <property type="evidence" value="ECO:0007669"/>
    <property type="project" value="TreeGrafter"/>
</dbReference>
<comment type="caution">
    <text evidence="8">The sequence shown here is derived from an EMBL/GenBank/DDBJ whole genome shotgun (WGS) entry which is preliminary data.</text>
</comment>
<name>A0A369B1G5_9BACL</name>
<gene>
    <name evidence="8" type="ORF">DFP94_12010</name>
</gene>
<dbReference type="Proteomes" id="UP000253090">
    <property type="component" value="Unassembled WGS sequence"/>
</dbReference>
<dbReference type="CDD" id="cd00161">
    <property type="entry name" value="beta-trefoil_Ricin-like"/>
    <property type="match status" value="1"/>
</dbReference>
<feature type="domain" description="3-keto-alpha-glucoside-1,2-lyase/3-keto-2-hydroxy-glucal hydratase" evidence="5">
    <location>
        <begin position="991"/>
        <end position="1155"/>
    </location>
</feature>
<dbReference type="SUPFAM" id="SSF50370">
    <property type="entry name" value="Ricin B-like lectins"/>
    <property type="match status" value="1"/>
</dbReference>
<dbReference type="CDD" id="cd18622">
    <property type="entry name" value="GH32_Inu-like"/>
    <property type="match status" value="1"/>
</dbReference>
<dbReference type="EMBL" id="QPJW01000020">
    <property type="protein sequence ID" value="RCX13564.1"/>
    <property type="molecule type" value="Genomic_DNA"/>
</dbReference>
<keyword evidence="2" id="KW-0378">Hydrolase</keyword>
<dbReference type="Gene3D" id="2.115.10.20">
    <property type="entry name" value="Glycosyl hydrolase domain, family 43"/>
    <property type="match status" value="1"/>
</dbReference>
<dbReference type="SUPFAM" id="SSF49899">
    <property type="entry name" value="Concanavalin A-like lectins/glucanases"/>
    <property type="match status" value="1"/>
</dbReference>
<dbReference type="InterPro" id="IPR000772">
    <property type="entry name" value="Ricin_B_lectin"/>
</dbReference>
<feature type="domain" description="Ricin B lectin" evidence="7">
    <location>
        <begin position="1203"/>
        <end position="1279"/>
    </location>
</feature>
<dbReference type="GO" id="GO:0005987">
    <property type="term" value="P:sucrose catabolic process"/>
    <property type="evidence" value="ECO:0007669"/>
    <property type="project" value="TreeGrafter"/>
</dbReference>
<dbReference type="Gene3D" id="2.60.120.560">
    <property type="entry name" value="Exo-inulinase, domain 1"/>
    <property type="match status" value="4"/>
</dbReference>
<evidence type="ECO:0000256" key="2">
    <source>
        <dbReference type="ARBA" id="ARBA00022801"/>
    </source>
</evidence>